<feature type="domain" description="DUF4159" evidence="2">
    <location>
        <begin position="372"/>
        <end position="561"/>
    </location>
</feature>
<proteinExistence type="predicted"/>
<dbReference type="SUPFAM" id="SSF48239">
    <property type="entry name" value="Terpenoid cyclases/Protein prenyltransferases"/>
    <property type="match status" value="1"/>
</dbReference>
<dbReference type="Pfam" id="PF13709">
    <property type="entry name" value="DUF4159"/>
    <property type="match status" value="2"/>
</dbReference>
<dbReference type="RefSeq" id="WP_197444398.1">
    <property type="nucleotide sequence ID" value="NZ_CP036275.1"/>
</dbReference>
<dbReference type="KEGG" id="mri:Mal4_28890"/>
<evidence type="ECO:0000256" key="1">
    <source>
        <dbReference type="SAM" id="SignalP"/>
    </source>
</evidence>
<keyword evidence="1" id="KW-0732">Signal</keyword>
<name>A0A517Z7U0_9PLAN</name>
<gene>
    <name evidence="3" type="ORF">Mal4_28890</name>
</gene>
<protein>
    <recommendedName>
        <fullName evidence="2">DUF4159 domain-containing protein</fullName>
    </recommendedName>
</protein>
<dbReference type="CDD" id="cd03143">
    <property type="entry name" value="A4_beta-galactosidase_middle_domain"/>
    <property type="match status" value="1"/>
</dbReference>
<feature type="chain" id="PRO_5021733674" description="DUF4159 domain-containing protein" evidence="1">
    <location>
        <begin position="31"/>
        <end position="795"/>
    </location>
</feature>
<accession>A0A517Z7U0</accession>
<dbReference type="CDD" id="cd00688">
    <property type="entry name" value="ISOPREN_C2_like"/>
    <property type="match status" value="1"/>
</dbReference>
<feature type="signal peptide" evidence="1">
    <location>
        <begin position="1"/>
        <end position="30"/>
    </location>
</feature>
<dbReference type="Gene3D" id="3.40.50.12140">
    <property type="entry name" value="Domain of unknown function DUF4159"/>
    <property type="match status" value="2"/>
</dbReference>
<dbReference type="InterPro" id="IPR008930">
    <property type="entry name" value="Terpenoid_cyclase/PrenylTrfase"/>
</dbReference>
<dbReference type="Gene3D" id="1.50.10.20">
    <property type="match status" value="2"/>
</dbReference>
<sequence precursor="true">MPRRMLRTRMLACSLVLAQILCVGLKPARAVDDATLREQVLTSITRAQQFLNSRQMPDGSWEPTALGQYKVGVTSLAVLALLYSGMDRDAPAVRDGLEHLRSIPDPVKTYELAMLCMVLATAKDNRDVGRLHKLAARLESYQRPNGAWGYDANGNWWDNSNTQFALLGLREAAHAGVPVSRRVWQRSQEHWLKQQIGSPDLNSGAGWGYKGGNEGSATGSMTVAGISSLTITSSFLGIDPPGGQLDCCGEDRNSADEAVEAGIRWIGNRFSISNNPGNNGWLLYYLYGLERAGRLTGRRFFGEHDWYREGAAFLVARQSVRNGSWASEGGGEADALVSTSFALLFLSKGLTPILINKLNYGPGDPITGEPLSDDWNNHPHDIQNLTQHISGRDRWPKLLNWQEVDLRKAAETEGVGALLQAPVLFMSGSESPDSIQGEQLELLREFLAQGGFLFAVQNCENTAFDAGFRNLIRRLFPDGSMQLRKLPDTHDVYRNEFVFSVEPPELWGVDFGCRTAVMYAPYDHACRWEHWMRHDPPNREPALRAEIGKSMQLGVNVVAYATGREVHDRLERPAALAEMEDALPDRGHLGIARLRHTGGWDTAPHALRHLQIALLRKNGIPTSADTPTLVATDPALFDYPLLYMHGRQNFSLSDVEQEKLREYMENGGVLFADACCGAAQFDASFRDMIQEMFGQKLERIPIDHELFKIDLGYDIKRVRRRLPTTNTDSGALGFEESWAEPVLEGIKINDRYVVIYSKYDLSCALERQATSACSGYPTEDATRIAANIILYALLQ</sequence>
<keyword evidence="4" id="KW-1185">Reference proteome</keyword>
<dbReference type="Proteomes" id="UP000320496">
    <property type="component" value="Chromosome"/>
</dbReference>
<reference evidence="3 4" key="1">
    <citation type="submission" date="2019-02" db="EMBL/GenBank/DDBJ databases">
        <title>Deep-cultivation of Planctomycetes and their phenomic and genomic characterization uncovers novel biology.</title>
        <authorList>
            <person name="Wiegand S."/>
            <person name="Jogler M."/>
            <person name="Boedeker C."/>
            <person name="Pinto D."/>
            <person name="Vollmers J."/>
            <person name="Rivas-Marin E."/>
            <person name="Kohn T."/>
            <person name="Peeters S.H."/>
            <person name="Heuer A."/>
            <person name="Rast P."/>
            <person name="Oberbeckmann S."/>
            <person name="Bunk B."/>
            <person name="Jeske O."/>
            <person name="Meyerdierks A."/>
            <person name="Storesund J.E."/>
            <person name="Kallscheuer N."/>
            <person name="Luecker S."/>
            <person name="Lage O.M."/>
            <person name="Pohl T."/>
            <person name="Merkel B.J."/>
            <person name="Hornburger P."/>
            <person name="Mueller R.-W."/>
            <person name="Bruemmer F."/>
            <person name="Labrenz M."/>
            <person name="Spormann A.M."/>
            <person name="Op den Camp H."/>
            <person name="Overmann J."/>
            <person name="Amann R."/>
            <person name="Jetten M.S.M."/>
            <person name="Mascher T."/>
            <person name="Medema M.H."/>
            <person name="Devos D.P."/>
            <person name="Kaster A.-K."/>
            <person name="Ovreas L."/>
            <person name="Rohde M."/>
            <person name="Galperin M.Y."/>
            <person name="Jogler C."/>
        </authorList>
    </citation>
    <scope>NUCLEOTIDE SEQUENCE [LARGE SCALE GENOMIC DNA]</scope>
    <source>
        <strain evidence="3 4">Mal4</strain>
    </source>
</reference>
<feature type="domain" description="DUF4159" evidence="2">
    <location>
        <begin position="591"/>
        <end position="793"/>
    </location>
</feature>
<dbReference type="InterPro" id="IPR025297">
    <property type="entry name" value="DUF4159"/>
</dbReference>
<evidence type="ECO:0000259" key="2">
    <source>
        <dbReference type="Pfam" id="PF13709"/>
    </source>
</evidence>
<evidence type="ECO:0000313" key="3">
    <source>
        <dbReference type="EMBL" id="QDU38560.1"/>
    </source>
</evidence>
<organism evidence="3 4">
    <name type="scientific">Maioricimonas rarisocia</name>
    <dbReference type="NCBI Taxonomy" id="2528026"/>
    <lineage>
        <taxon>Bacteria</taxon>
        <taxon>Pseudomonadati</taxon>
        <taxon>Planctomycetota</taxon>
        <taxon>Planctomycetia</taxon>
        <taxon>Planctomycetales</taxon>
        <taxon>Planctomycetaceae</taxon>
        <taxon>Maioricimonas</taxon>
    </lineage>
</organism>
<evidence type="ECO:0000313" key="4">
    <source>
        <dbReference type="Proteomes" id="UP000320496"/>
    </source>
</evidence>
<dbReference type="EMBL" id="CP036275">
    <property type="protein sequence ID" value="QDU38560.1"/>
    <property type="molecule type" value="Genomic_DNA"/>
</dbReference>
<dbReference type="AlphaFoldDB" id="A0A517Z7U0"/>